<protein>
    <recommendedName>
        <fullName evidence="6">UDENN domain-containing protein</fullName>
    </recommendedName>
</protein>
<dbReference type="Pfam" id="PF03456">
    <property type="entry name" value="uDENN"/>
    <property type="match status" value="1"/>
</dbReference>
<evidence type="ECO:0000259" key="2">
    <source>
        <dbReference type="PROSITE" id="PS50211"/>
    </source>
</evidence>
<dbReference type="Gene3D" id="3.30.450.200">
    <property type="match status" value="1"/>
</dbReference>
<dbReference type="CDD" id="cd17671">
    <property type="entry name" value="RUN"/>
    <property type="match status" value="1"/>
</dbReference>
<feature type="compositionally biased region" description="Low complexity" evidence="1">
    <location>
        <begin position="168"/>
        <end position="187"/>
    </location>
</feature>
<dbReference type="Proteomes" id="UP000030693">
    <property type="component" value="Unassembled WGS sequence"/>
</dbReference>
<proteinExistence type="predicted"/>
<dbReference type="eggNOG" id="KOG2080">
    <property type="taxonomic scope" value="Eukaryota"/>
</dbReference>
<evidence type="ECO:0008006" key="6">
    <source>
        <dbReference type="Google" id="ProtNLM"/>
    </source>
</evidence>
<feature type="compositionally biased region" description="Gly residues" evidence="1">
    <location>
        <begin position="842"/>
        <end position="852"/>
    </location>
</feature>
<feature type="region of interest" description="Disordered" evidence="1">
    <location>
        <begin position="1329"/>
        <end position="1487"/>
    </location>
</feature>
<feature type="domain" description="UDENN" evidence="2">
    <location>
        <begin position="132"/>
        <end position="651"/>
    </location>
</feature>
<feature type="compositionally biased region" description="Gly residues" evidence="1">
    <location>
        <begin position="1165"/>
        <end position="1177"/>
    </location>
</feature>
<feature type="compositionally biased region" description="Low complexity" evidence="1">
    <location>
        <begin position="1411"/>
        <end position="1452"/>
    </location>
</feature>
<feature type="compositionally biased region" description="Low complexity" evidence="1">
    <location>
        <begin position="1336"/>
        <end position="1371"/>
    </location>
</feature>
<dbReference type="PROSITE" id="PS50211">
    <property type="entry name" value="DENN"/>
    <property type="match status" value="1"/>
</dbReference>
<organism evidence="4">
    <name type="scientific">Fonticula alba</name>
    <name type="common">Slime mold</name>
    <dbReference type="NCBI Taxonomy" id="691883"/>
    <lineage>
        <taxon>Eukaryota</taxon>
        <taxon>Rotosphaerida</taxon>
        <taxon>Fonticulaceae</taxon>
        <taxon>Fonticula</taxon>
    </lineage>
</organism>
<dbReference type="InterPro" id="IPR051696">
    <property type="entry name" value="DENN_Domain_GEFs"/>
</dbReference>
<dbReference type="PANTHER" id="PTHR12296">
    <property type="entry name" value="DENN DOMAIN-CONTAINING PROTEIN 4"/>
    <property type="match status" value="1"/>
</dbReference>
<feature type="compositionally biased region" description="Low complexity" evidence="1">
    <location>
        <begin position="1125"/>
        <end position="1164"/>
    </location>
</feature>
<feature type="compositionally biased region" description="Low complexity" evidence="1">
    <location>
        <begin position="1225"/>
        <end position="1237"/>
    </location>
</feature>
<dbReference type="Pfam" id="PF02141">
    <property type="entry name" value="DENN"/>
    <property type="match status" value="1"/>
</dbReference>
<dbReference type="InterPro" id="IPR037516">
    <property type="entry name" value="Tripartite_DENN"/>
</dbReference>
<dbReference type="InterPro" id="IPR037213">
    <property type="entry name" value="Run_dom_sf"/>
</dbReference>
<feature type="region of interest" description="Disordered" evidence="1">
    <location>
        <begin position="1124"/>
        <end position="1237"/>
    </location>
</feature>
<dbReference type="PANTHER" id="PTHR12296:SF21">
    <property type="entry name" value="DENN DOMAIN-CONTAINING PROTEIN 3"/>
    <property type="match status" value="1"/>
</dbReference>
<dbReference type="PROSITE" id="PS50826">
    <property type="entry name" value="RUN"/>
    <property type="match status" value="1"/>
</dbReference>
<feature type="region of interest" description="Disordered" evidence="1">
    <location>
        <begin position="166"/>
        <end position="193"/>
    </location>
</feature>
<evidence type="ECO:0000313" key="5">
    <source>
        <dbReference type="Proteomes" id="UP000030693"/>
    </source>
</evidence>
<sequence>MASLTTTSVGGDLGGRALGRHAAGPIRASGVSTPAIPSPTVEESLPELMSPEVLTAGALPSEKRLVDYVLLCGVPDADARACFPPGPEVPPGSAVLHRLEPKVLSRYPDASGNRPDFALDEVAVPWMCFPADVPVFVRRSPPALPPPSVGGSVSKFLPPAAIPPVAEPPSVSASSTPPGASTGGPSPSKRPIRATSEGIGLQTRYHGFVLTKLCGTRAYGYCLTFEETFAALPLVTPESFAPPSSGILDVPSGGEAQDTTMTTPLWYTTSLCLCIISHHPLHSFFRAVLEHLHSYSLDPALMKQMPFEVLIGYLANDVPIAVPGAVAMHVPFRMAATSGAHPKQRLDPSTVAILQIPIDNGLPPLSIHIRPMLECLGVDNILVILGAILLEQKVIFVSRYSDLLLAVLESFCQLLFPFQWPHVYIPCLPYRLRHYLDAPVPYLIGITEEAFSIEDVPPDACFVDLDHGEVFLPPAEDAGRLSGTGLGGGGGGGGGTGAGYVRGGSGGGTGAMEAVLPVLPAREYAVLSSSLKMICKGLASISDVDLDRTVRQCFVNFFASLLSEHTSYILPTVLSRTGTRLAVTMSDTDTTSGDSFLAGQASGTSLAFDVEGFVSEHPPDAAAFLREFMGSPTQMWANYLDDRLDLDQEAEAAGLGASAPGLPPPLSPLPSSGGGADSGAGDSAKAGILRRRAIRQHGLRLFEHFIHQHRTSGSVNLAPLKFASSMPVSPRAPTWAKGSGSADGAALGGRFPKWASHQVPGQRTRTKSAIFLANRLNRRNSIDTGLASGRQATAAPVPTELQLSDSQFRRMLLEAAKGAISSIIVRGRASGASILEASGSGAAAGGGGGGPGGLPPSPPLGPMPIITVSSATSHPSATASGSGSSGTGSSGGLGASFLRRFSSTSAGGNGNAPSGPGGGSSAGGLPHSASMSISGVFASEAVGPGGAAVDPLMIGRPRGFSDERVFRQFSTALERIFNHGAIDLASSGSICMPGIGNAMSVTTSRTNNGLWLLVRSAAKSNPLVQAEVAILEQRQLRRVFRSGVGLGRAWLRLVCERGDVYEAIERVVSYPDLIRTHYAPTAFLRDENSRFSLLASLVGLLGIDFTGLFSSRFGISPQDVTEEFSPMSTASSSSSPTSMHGQPFAGSPVAGGPAPPFGGSSTPPGGIGPGGGGGGGSSSSSAGGFLTPTKRRVLQRRGSGGGSGGGSKTSLFGRARNGTPGGGPPSQAGSGASSATSSTSHTAALLLGPDLPLPAIEYRALVTQRTGSFLRGRRVLQAQKAETAVSRGSSTYVTHMSSRGTPWNIHAIPSTLSTPVAVMSPLLMVSSPRGGGAGPAGDPAAGGHLDSPSPGWFSSSSSSSDAGADMAPSAGRGLFPPPGSGQAARVRIQTDPSARLSSNFSDGGGPSPRNSIGSAHEAGAGGASSSSSSSSRLKSFLTRTFSSSSSASKRASISGTSTGGLSDGAFSSAAISNSSTAELPESFFAAE</sequence>
<evidence type="ECO:0000313" key="4">
    <source>
        <dbReference type="EMBL" id="KCV69412.1"/>
    </source>
</evidence>
<feature type="compositionally biased region" description="Gly residues" evidence="1">
    <location>
        <begin position="907"/>
        <end position="922"/>
    </location>
</feature>
<feature type="compositionally biased region" description="Low complexity" evidence="1">
    <location>
        <begin position="867"/>
        <end position="882"/>
    </location>
</feature>
<dbReference type="Pfam" id="PF02759">
    <property type="entry name" value="RUN"/>
    <property type="match status" value="1"/>
</dbReference>
<dbReference type="SMART" id="SM00800">
    <property type="entry name" value="uDENN"/>
    <property type="match status" value="1"/>
</dbReference>
<evidence type="ECO:0000259" key="3">
    <source>
        <dbReference type="PROSITE" id="PS50826"/>
    </source>
</evidence>
<dbReference type="GO" id="GO:0032483">
    <property type="term" value="P:regulation of Rab protein signal transduction"/>
    <property type="evidence" value="ECO:0007669"/>
    <property type="project" value="TreeGrafter"/>
</dbReference>
<dbReference type="InterPro" id="IPR004012">
    <property type="entry name" value="Run_dom"/>
</dbReference>
<feature type="compositionally biased region" description="Gly residues" evidence="1">
    <location>
        <begin position="1198"/>
        <end position="1207"/>
    </location>
</feature>
<feature type="compositionally biased region" description="Polar residues" evidence="1">
    <location>
        <begin position="1390"/>
        <end position="1401"/>
    </location>
</feature>
<dbReference type="InterPro" id="IPR043153">
    <property type="entry name" value="DENN_C"/>
</dbReference>
<dbReference type="GO" id="GO:0031410">
    <property type="term" value="C:cytoplasmic vesicle"/>
    <property type="evidence" value="ECO:0007669"/>
    <property type="project" value="TreeGrafter"/>
</dbReference>
<dbReference type="InterPro" id="IPR001194">
    <property type="entry name" value="cDENN_dom"/>
</dbReference>
<feature type="region of interest" description="Disordered" evidence="1">
    <location>
        <begin position="655"/>
        <end position="684"/>
    </location>
</feature>
<evidence type="ECO:0000256" key="1">
    <source>
        <dbReference type="SAM" id="MobiDB-lite"/>
    </source>
</evidence>
<feature type="compositionally biased region" description="Gly residues" evidence="1">
    <location>
        <begin position="883"/>
        <end position="894"/>
    </location>
</feature>
<feature type="region of interest" description="Disordered" evidence="1">
    <location>
        <begin position="842"/>
        <end position="926"/>
    </location>
</feature>
<feature type="compositionally biased region" description="Pro residues" evidence="1">
    <location>
        <begin position="853"/>
        <end position="862"/>
    </location>
</feature>
<name>A0A058Z7B5_FONAL</name>
<dbReference type="Gene3D" id="1.20.58.900">
    <property type="match status" value="1"/>
</dbReference>
<dbReference type="SMART" id="SM00799">
    <property type="entry name" value="DENN"/>
    <property type="match status" value="1"/>
</dbReference>
<gene>
    <name evidence="4" type="ORF">H696_03843</name>
</gene>
<keyword evidence="5" id="KW-1185">Reference proteome</keyword>
<dbReference type="Gene3D" id="3.40.50.11500">
    <property type="match status" value="1"/>
</dbReference>
<dbReference type="GeneID" id="20528568"/>
<dbReference type="EMBL" id="KB932206">
    <property type="protein sequence ID" value="KCV69412.1"/>
    <property type="molecule type" value="Genomic_DNA"/>
</dbReference>
<feature type="domain" description="RUN" evidence="3">
    <location>
        <begin position="960"/>
        <end position="1112"/>
    </location>
</feature>
<dbReference type="RefSeq" id="XP_009495977.1">
    <property type="nucleotide sequence ID" value="XM_009497702.1"/>
</dbReference>
<dbReference type="InterPro" id="IPR005113">
    <property type="entry name" value="uDENN_dom"/>
</dbReference>
<accession>A0A058Z7B5</accession>
<dbReference type="OrthoDB" id="6019893at2759"/>
<dbReference type="SUPFAM" id="SSF140741">
    <property type="entry name" value="RUN domain-like"/>
    <property type="match status" value="1"/>
</dbReference>
<reference evidence="4" key="1">
    <citation type="submission" date="2013-04" db="EMBL/GenBank/DDBJ databases">
        <title>The Genome Sequence of Fonticula alba ATCC 38817.</title>
        <authorList>
            <consortium name="The Broad Institute Genomics Platform"/>
            <person name="Russ C."/>
            <person name="Cuomo C."/>
            <person name="Burger G."/>
            <person name="Gray M.W."/>
            <person name="Holland P.W.H."/>
            <person name="King N."/>
            <person name="Lang F.B.F."/>
            <person name="Roger A.J."/>
            <person name="Ruiz-Trillo I."/>
            <person name="Brown M."/>
            <person name="Walker B."/>
            <person name="Young S."/>
            <person name="Zeng Q."/>
            <person name="Gargeya S."/>
            <person name="Fitzgerald M."/>
            <person name="Haas B."/>
            <person name="Abouelleil A."/>
            <person name="Allen A.W."/>
            <person name="Alvarado L."/>
            <person name="Arachchi H.M."/>
            <person name="Berlin A.M."/>
            <person name="Chapman S.B."/>
            <person name="Gainer-Dewar J."/>
            <person name="Goldberg J."/>
            <person name="Griggs A."/>
            <person name="Gujja S."/>
            <person name="Hansen M."/>
            <person name="Howarth C."/>
            <person name="Imamovic A."/>
            <person name="Ireland A."/>
            <person name="Larimer J."/>
            <person name="McCowan C."/>
            <person name="Murphy C."/>
            <person name="Pearson M."/>
            <person name="Poon T.W."/>
            <person name="Priest M."/>
            <person name="Roberts A."/>
            <person name="Saif S."/>
            <person name="Shea T."/>
            <person name="Sisk P."/>
            <person name="Sykes S."/>
            <person name="Wortman J."/>
            <person name="Nusbaum C."/>
            <person name="Birren B."/>
        </authorList>
    </citation>
    <scope>NUCLEOTIDE SEQUENCE [LARGE SCALE GENOMIC DNA]</scope>
    <source>
        <strain evidence="4">ATCC 38817</strain>
    </source>
</reference>